<feature type="domain" description="HTH araC/xylS-type" evidence="4">
    <location>
        <begin position="151"/>
        <end position="248"/>
    </location>
</feature>
<dbReference type="PANTHER" id="PTHR46796">
    <property type="entry name" value="HTH-TYPE TRANSCRIPTIONAL ACTIVATOR RHAS-RELATED"/>
    <property type="match status" value="1"/>
</dbReference>
<sequence length="263" mass="29194">MPELVLPAALENTTLPQMVAHFALLEPLFDAMPDVVFFVKDHDARYVIANVTLAARCGFKDKRSLLGKTAAQVFPTRFGSSYTAQDEAVVRLNSRFIDQLELHLYPGRQPGWCLTSKVPLHDAHGRVLGVAGISRDLQAAEGTHPAYQRLAIAAKYIQDNYAQPLKLSHLATLINMSVAQIERYFHKIFHLTPRQMLLKTRLDAASELLASELSITDIATRCGYNDHSAFTRQFKATVGLTPSQYRALLHPQVAQTGDAAEKV</sequence>
<dbReference type="GO" id="GO:0003700">
    <property type="term" value="F:DNA-binding transcription factor activity"/>
    <property type="evidence" value="ECO:0007669"/>
    <property type="project" value="InterPro"/>
</dbReference>
<dbReference type="Proteomes" id="UP000183529">
    <property type="component" value="Unassembled WGS sequence"/>
</dbReference>
<keyword evidence="1" id="KW-0805">Transcription regulation</keyword>
<reference evidence="6 7" key="1">
    <citation type="submission" date="2016-10" db="EMBL/GenBank/DDBJ databases">
        <authorList>
            <person name="Varghese N."/>
            <person name="Submissions S."/>
        </authorList>
    </citation>
    <scope>NUCLEOTIDE SEQUENCE [LARGE SCALE GENOMIC DNA]</scope>
    <source>
        <strain evidence="6 7">LMG 22274</strain>
    </source>
</reference>
<dbReference type="SUPFAM" id="SSF46689">
    <property type="entry name" value="Homeodomain-like"/>
    <property type="match status" value="2"/>
</dbReference>
<dbReference type="InterPro" id="IPR018062">
    <property type="entry name" value="HTH_AraC-typ_CS"/>
</dbReference>
<evidence type="ECO:0000256" key="2">
    <source>
        <dbReference type="ARBA" id="ARBA00023125"/>
    </source>
</evidence>
<dbReference type="InterPro" id="IPR035965">
    <property type="entry name" value="PAS-like_dom_sf"/>
</dbReference>
<evidence type="ECO:0000256" key="1">
    <source>
        <dbReference type="ARBA" id="ARBA00023015"/>
    </source>
</evidence>
<evidence type="ECO:0000313" key="5">
    <source>
        <dbReference type="EMBL" id="PXX18052.1"/>
    </source>
</evidence>
<dbReference type="InterPro" id="IPR050204">
    <property type="entry name" value="AraC_XylS_family_regulators"/>
</dbReference>
<proteinExistence type="predicted"/>
<dbReference type="SMART" id="SM00342">
    <property type="entry name" value="HTH_ARAC"/>
    <property type="match status" value="1"/>
</dbReference>
<dbReference type="GO" id="GO:0043565">
    <property type="term" value="F:sequence-specific DNA binding"/>
    <property type="evidence" value="ECO:0007669"/>
    <property type="project" value="InterPro"/>
</dbReference>
<accession>A0A1A5X4D0</accession>
<dbReference type="Proteomes" id="UP000247515">
    <property type="component" value="Unassembled WGS sequence"/>
</dbReference>
<keyword evidence="2" id="KW-0238">DNA-binding</keyword>
<reference evidence="5 8" key="2">
    <citation type="submission" date="2018-05" db="EMBL/GenBank/DDBJ databases">
        <title>Genomic Encyclopedia of Type Strains, Phase IV (KMG-V): Genome sequencing to study the core and pangenomes of soil and plant-associated prokaryotes.</title>
        <authorList>
            <person name="Whitman W."/>
        </authorList>
    </citation>
    <scope>NUCLEOTIDE SEQUENCE [LARGE SCALE GENOMIC DNA]</scope>
    <source>
        <strain evidence="5 8">SIr-6563</strain>
    </source>
</reference>
<dbReference type="EMBL" id="QJJV01000005">
    <property type="protein sequence ID" value="PXX18052.1"/>
    <property type="molecule type" value="Genomic_DNA"/>
</dbReference>
<dbReference type="PRINTS" id="PR00032">
    <property type="entry name" value="HTHARAC"/>
</dbReference>
<dbReference type="SUPFAM" id="SSF55785">
    <property type="entry name" value="PYP-like sensor domain (PAS domain)"/>
    <property type="match status" value="1"/>
</dbReference>
<dbReference type="InterPro" id="IPR018060">
    <property type="entry name" value="HTH_AraC"/>
</dbReference>
<dbReference type="AlphaFoldDB" id="A0A1A5X4D0"/>
<dbReference type="InterPro" id="IPR009057">
    <property type="entry name" value="Homeodomain-like_sf"/>
</dbReference>
<comment type="caution">
    <text evidence="6">The sequence shown here is derived from an EMBL/GenBank/DDBJ whole genome shotgun (WGS) entry which is preliminary data.</text>
</comment>
<keyword evidence="8" id="KW-1185">Reference proteome</keyword>
<dbReference type="PROSITE" id="PS01124">
    <property type="entry name" value="HTH_ARAC_FAMILY_2"/>
    <property type="match status" value="1"/>
</dbReference>
<dbReference type="GeneID" id="61307784"/>
<evidence type="ECO:0000256" key="3">
    <source>
        <dbReference type="ARBA" id="ARBA00023163"/>
    </source>
</evidence>
<dbReference type="Gene3D" id="3.30.450.20">
    <property type="entry name" value="PAS domain"/>
    <property type="match status" value="1"/>
</dbReference>
<dbReference type="EMBL" id="FNZM01000006">
    <property type="protein sequence ID" value="SEJ59158.1"/>
    <property type="molecule type" value="Genomic_DNA"/>
</dbReference>
<dbReference type="PROSITE" id="PS00041">
    <property type="entry name" value="HTH_ARAC_FAMILY_1"/>
    <property type="match status" value="1"/>
</dbReference>
<dbReference type="Gene3D" id="1.10.10.60">
    <property type="entry name" value="Homeodomain-like"/>
    <property type="match status" value="2"/>
</dbReference>
<evidence type="ECO:0000259" key="4">
    <source>
        <dbReference type="PROSITE" id="PS01124"/>
    </source>
</evidence>
<dbReference type="InterPro" id="IPR020449">
    <property type="entry name" value="Tscrpt_reg_AraC-type_HTH"/>
</dbReference>
<dbReference type="Pfam" id="PF08448">
    <property type="entry name" value="PAS_4"/>
    <property type="match status" value="1"/>
</dbReference>
<evidence type="ECO:0000313" key="8">
    <source>
        <dbReference type="Proteomes" id="UP000247515"/>
    </source>
</evidence>
<keyword evidence="3" id="KW-0804">Transcription</keyword>
<name>A0A1A5X4D0_9BURK</name>
<evidence type="ECO:0000313" key="7">
    <source>
        <dbReference type="Proteomes" id="UP000183529"/>
    </source>
</evidence>
<dbReference type="PANTHER" id="PTHR46796:SF13">
    <property type="entry name" value="HTH-TYPE TRANSCRIPTIONAL ACTIVATOR RHAS"/>
    <property type="match status" value="1"/>
</dbReference>
<gene>
    <name evidence="5" type="ORF">C7400_105114</name>
    <name evidence="6" type="ORF">SAMN05216550_106115</name>
</gene>
<evidence type="ECO:0000313" key="6">
    <source>
        <dbReference type="EMBL" id="SEJ59158.1"/>
    </source>
</evidence>
<dbReference type="RefSeq" id="WP_065064225.1">
    <property type="nucleotide sequence ID" value="NZ_CADFGN010000006.1"/>
</dbReference>
<dbReference type="Pfam" id="PF12833">
    <property type="entry name" value="HTH_18"/>
    <property type="match status" value="1"/>
</dbReference>
<organism evidence="6 7">
    <name type="scientific">Paraburkholderia tropica</name>
    <dbReference type="NCBI Taxonomy" id="92647"/>
    <lineage>
        <taxon>Bacteria</taxon>
        <taxon>Pseudomonadati</taxon>
        <taxon>Pseudomonadota</taxon>
        <taxon>Betaproteobacteria</taxon>
        <taxon>Burkholderiales</taxon>
        <taxon>Burkholderiaceae</taxon>
        <taxon>Paraburkholderia</taxon>
    </lineage>
</organism>
<protein>
    <submittedName>
        <fullName evidence="5">AraC family transcriptional regulator</fullName>
    </submittedName>
    <submittedName>
        <fullName evidence="6">Transcriptional regulator, AraC family</fullName>
    </submittedName>
</protein>
<dbReference type="InterPro" id="IPR013656">
    <property type="entry name" value="PAS_4"/>
</dbReference>